<reference evidence="2 3" key="1">
    <citation type="submission" date="2014-03" db="EMBL/GenBank/DDBJ databases">
        <authorList>
            <person name="Urmite Genomes U."/>
        </authorList>
    </citation>
    <scope>NUCLEOTIDE SEQUENCE [LARGE SCALE GENOMIC DNA]</scope>
    <source>
        <strain evidence="2 3">Vm-5</strain>
    </source>
</reference>
<dbReference type="AlphaFoldDB" id="A0A024QC34"/>
<dbReference type="InterPro" id="IPR029491">
    <property type="entry name" value="Helicase_HTH"/>
</dbReference>
<dbReference type="EMBL" id="CCDP010000001">
    <property type="protein sequence ID" value="CDQ39775.1"/>
    <property type="molecule type" value="Genomic_DNA"/>
</dbReference>
<dbReference type="OrthoDB" id="2354672at2"/>
<dbReference type="Gene3D" id="1.10.10.1390">
    <property type="entry name" value="ATP-dependent DNA helicase RecQ"/>
    <property type="match status" value="1"/>
</dbReference>
<gene>
    <name evidence="2" type="ORF">BN990_02089</name>
</gene>
<dbReference type="STRING" id="1462526.BN990_02089"/>
<evidence type="ECO:0000313" key="3">
    <source>
        <dbReference type="Proteomes" id="UP000028875"/>
    </source>
</evidence>
<proteinExistence type="predicted"/>
<feature type="domain" description="Helicase Helix-turn-helix" evidence="1">
    <location>
        <begin position="255"/>
        <end position="343"/>
    </location>
</feature>
<sequence length="357" mass="41800">MILKGIILYCVSQIETERSVSAVYYIITGKRSIQTVQDMHIYQLKNFFGIDTNIDKSDYDQLIQACEAEQLLIKVDDEKQLYRISRQGERWLVKENDQLYLNLFKGAQYGANSHTYFDRLRLLIQTLTNSKMGYFQFIPVIENKDVENWVKRNYSAIKPVTNQFLSKLYEELLQVLHRFPVEVAEMFVDRLTGYKSYGKSINQLAKQHNRSTKTVHLIITGFLHFLMDIVMKEEPFPILRFIAKDLTSSVYLTNTAQITHQFLHNGNTIQEIANERNLKVNTIYDHIVEIALYDSDFSIENYVSKADQQEIIEAFYQTNSYRLKTIKDFVDNRISYFQIRLVLAVLQNEVESNGSIS</sequence>
<dbReference type="eggNOG" id="COG4955">
    <property type="taxonomic scope" value="Bacteria"/>
</dbReference>
<dbReference type="RefSeq" id="WP_021291233.1">
    <property type="nucleotide sequence ID" value="NZ_BNER01000002.1"/>
</dbReference>
<comment type="caution">
    <text evidence="2">The sequence shown here is derived from an EMBL/GenBank/DDBJ whole genome shotgun (WGS) entry which is preliminary data.</text>
</comment>
<reference evidence="3" key="2">
    <citation type="submission" date="2014-05" db="EMBL/GenBank/DDBJ databases">
        <title>Draft genome sequence of Virgibacillus massiliensis Vm-5.</title>
        <authorList>
            <person name="Khelaifia S."/>
            <person name="Croce O."/>
            <person name="Lagier J.C."/>
            <person name="Raoult D."/>
        </authorList>
    </citation>
    <scope>NUCLEOTIDE SEQUENCE [LARGE SCALE GENOMIC DNA]</scope>
    <source>
        <strain evidence="3">Vm-5</strain>
    </source>
</reference>
<keyword evidence="3" id="KW-1185">Reference proteome</keyword>
<accession>A0A024QC34</accession>
<dbReference type="InterPro" id="IPR008308">
    <property type="entry name" value="YpbB-like"/>
</dbReference>
<dbReference type="Proteomes" id="UP000028875">
    <property type="component" value="Unassembled WGS sequence"/>
</dbReference>
<dbReference type="PIRSF" id="PIRSF021350">
    <property type="entry name" value="UCP021350"/>
    <property type="match status" value="1"/>
</dbReference>
<dbReference type="Pfam" id="PF14493">
    <property type="entry name" value="HTH_40"/>
    <property type="match status" value="1"/>
</dbReference>
<organism evidence="2 3">
    <name type="scientific">Virgibacillus massiliensis</name>
    <dbReference type="NCBI Taxonomy" id="1462526"/>
    <lineage>
        <taxon>Bacteria</taxon>
        <taxon>Bacillati</taxon>
        <taxon>Bacillota</taxon>
        <taxon>Bacilli</taxon>
        <taxon>Bacillales</taxon>
        <taxon>Bacillaceae</taxon>
        <taxon>Virgibacillus</taxon>
    </lineage>
</organism>
<evidence type="ECO:0000313" key="2">
    <source>
        <dbReference type="EMBL" id="CDQ39775.1"/>
    </source>
</evidence>
<evidence type="ECO:0000259" key="1">
    <source>
        <dbReference type="Pfam" id="PF14493"/>
    </source>
</evidence>
<protein>
    <submittedName>
        <fullName evidence="2">Phage-associated protein, BcepMu gp16 family</fullName>
    </submittedName>
</protein>
<name>A0A024QC34_9BACI</name>